<organism evidence="9 10">
    <name type="scientific">Xylaria arbuscula</name>
    <dbReference type="NCBI Taxonomy" id="114810"/>
    <lineage>
        <taxon>Eukaryota</taxon>
        <taxon>Fungi</taxon>
        <taxon>Dikarya</taxon>
        <taxon>Ascomycota</taxon>
        <taxon>Pezizomycotina</taxon>
        <taxon>Sordariomycetes</taxon>
        <taxon>Xylariomycetidae</taxon>
        <taxon>Xylariales</taxon>
        <taxon>Xylariaceae</taxon>
        <taxon>Xylaria</taxon>
    </lineage>
</organism>
<evidence type="ECO:0000256" key="1">
    <source>
        <dbReference type="ARBA" id="ARBA00004141"/>
    </source>
</evidence>
<accession>A0A9W8NIY1</accession>
<dbReference type="Pfam" id="PF10337">
    <property type="entry name" value="ArAE_2_N"/>
    <property type="match status" value="1"/>
</dbReference>
<feature type="region of interest" description="Disordered" evidence="5">
    <location>
        <begin position="610"/>
        <end position="629"/>
    </location>
</feature>
<comment type="subcellular location">
    <subcellularLocation>
        <location evidence="1">Membrane</location>
        <topology evidence="1">Multi-pass membrane protein</topology>
    </subcellularLocation>
</comment>
<feature type="transmembrane region" description="Helical" evidence="6">
    <location>
        <begin position="158"/>
        <end position="177"/>
    </location>
</feature>
<evidence type="ECO:0000259" key="7">
    <source>
        <dbReference type="Pfam" id="PF10337"/>
    </source>
</evidence>
<dbReference type="InterPro" id="IPR013078">
    <property type="entry name" value="His_Pase_superF_clade-1"/>
</dbReference>
<dbReference type="SMART" id="SM00855">
    <property type="entry name" value="PGAM"/>
    <property type="match status" value="1"/>
</dbReference>
<evidence type="ECO:0000313" key="9">
    <source>
        <dbReference type="EMBL" id="KAJ3577243.1"/>
    </source>
</evidence>
<dbReference type="GO" id="GO:0016020">
    <property type="term" value="C:membrane"/>
    <property type="evidence" value="ECO:0007669"/>
    <property type="project" value="UniProtKB-SubCell"/>
</dbReference>
<dbReference type="Pfam" id="PF00300">
    <property type="entry name" value="His_Phos_1"/>
    <property type="match status" value="1"/>
</dbReference>
<protein>
    <recommendedName>
        <fullName evidence="11">ER transporter 6TM N-terminal domain-containing protein</fullName>
    </recommendedName>
</protein>
<dbReference type="VEuPathDB" id="FungiDB:F4678DRAFT_163880"/>
<evidence type="ECO:0000256" key="6">
    <source>
        <dbReference type="SAM" id="Phobius"/>
    </source>
</evidence>
<keyword evidence="2 6" id="KW-0812">Transmembrane</keyword>
<feature type="compositionally biased region" description="Polar residues" evidence="5">
    <location>
        <begin position="1"/>
        <end position="20"/>
    </location>
</feature>
<dbReference type="Gene3D" id="3.40.50.1240">
    <property type="entry name" value="Phosphoglycerate mutase-like"/>
    <property type="match status" value="1"/>
</dbReference>
<keyword evidence="4 6" id="KW-0472">Membrane</keyword>
<sequence>MNSHQGLSSGPSFHDSNGANDENWLSRRLSRSRRFHNHQQRHQARPGSVGSLDEIFDTQESHGLSIPIARPPSLTLAEKDFIENTHGITERRDGFFDAVFLPPDDVDSQILISHAEKTLPLAFGKKDPLSIKHFFPRQYNAAWNVLHRVFTTRSGIKLLKSFLGFFIAYILCLIPTVRGRFGRYAYIMVISTILNHAGRPLGAQVDGTLLTILGTATGLGWGSFGLWLSTVTATAQVGFGGILALFLFLHIFILACLRSYYIRTYQFVISAGIASSYTCLAEISRTEVSWFKLLSYGIPWLIGQGVSLIVCSIVAPDAGSRPLAVGFHQIFGILIDGLPPVCDSVKRQRRLAQAFVAVSQIYRDLAIDASVTTLNPKDVLSLRNSVQTVIRALLSLKTEDRLFGSLSSCKESPEFIIEIDQVSRDSGHLEGRQIAKVITETLAIPSQNLLDAMKHALQSCDAVIMDMCGHRHHLGPPFSISSDTHAALIDLQAQVTAFNNRQEEVLASNRLLESYSRLPDVIKVLASGLSLQQAATSIESLVTQIDELQRRRPRYSQLHLPSYPFWKAIHRTNAQVRHDRGGVTAGSYFRTFKDIAKLIKNIKSRDFHPVEQRGATETSSATLSAEDLDTNPDPDNACLRRRVWATLHRLQGFETRFGLKTALVTSLLALPAYLVDSHSWWDRSDGWWAVVMGFLIMGPRTGGNVQDLFARAFCALIGAIWGGLSYAAGEGNPYIMAVFAVLFMPPMLYRYTQSPHPRSGLVGCISFTVVSLSEVIEEGRPSVAEVAATRGTGIIFGVIASVLVNWVLWPFVARHDLRKGLAVILFNCSIVYRSVISQYAYYDGEETPTEEDIRASEILEGRLREGFVRLRELLGLTRHEIRLRAAFDPLPYSALISACEQFFDHIVTIRQSLLFYHPHFLNDDSEAARDLLGYRRDQIATILINLYMLSGALRADRPVPKYFPNAAVARKRLLDRVFEFEKEYAARTDHNNQDQQRELRLGQIYSYSYNDSLTGCVEQVKQLEKYTKMIVGEQGYTSPVERAMIATSIFGLFSLSAASLAWARKCSQAHESTINYTTIGGFFLQDESNTDPSTFDYTTTNFGLLNRSYVTDTEFDPQGKKTQWQRFDHYVDSLNRGARKDTQYKVLFMARHGEGYHNAAESYYGTPAWNCYWGPLDGNGTVVWKDARLTETGLAQCTKANSFWKQALTVAKIPAPQTYYSSPLTRSATTANLTFAGLEKLLPATRPFAPTVKELLREGISIRSCDERSTKSAIAALLPGFRFEDGFTEEDLLWRGHDGEGETTEAQEVRAKTALDDIFTSDDSTWISITTHSGQIATALRVLGHRVFGLSTGQAIPVLVKAETKRAVSGTTTLASFTAEATCNAPPATSIAGQGCVCSSTASAVVAVEATPTPA</sequence>
<dbReference type="PANTHER" id="PTHR47804">
    <property type="entry name" value="60S RIBOSOMAL PROTEIN L19"/>
    <property type="match status" value="1"/>
</dbReference>
<feature type="transmembrane region" description="Helical" evidence="6">
    <location>
        <begin position="209"/>
        <end position="229"/>
    </location>
</feature>
<gene>
    <name evidence="9" type="ORF">NPX13_g3323</name>
</gene>
<feature type="transmembrane region" description="Helical" evidence="6">
    <location>
        <begin position="296"/>
        <end position="315"/>
    </location>
</feature>
<evidence type="ECO:0000259" key="8">
    <source>
        <dbReference type="Pfam" id="PF13515"/>
    </source>
</evidence>
<evidence type="ECO:0000256" key="2">
    <source>
        <dbReference type="ARBA" id="ARBA00022692"/>
    </source>
</evidence>
<reference evidence="9" key="1">
    <citation type="submission" date="2022-07" db="EMBL/GenBank/DDBJ databases">
        <title>Genome Sequence of Xylaria arbuscula.</title>
        <authorList>
            <person name="Buettner E."/>
        </authorList>
    </citation>
    <scope>NUCLEOTIDE SEQUENCE</scope>
    <source>
        <strain evidence="9">VT107</strain>
    </source>
</reference>
<dbReference type="InterPro" id="IPR049453">
    <property type="entry name" value="Memb_transporter_dom"/>
</dbReference>
<evidence type="ECO:0000256" key="4">
    <source>
        <dbReference type="ARBA" id="ARBA00023136"/>
    </source>
</evidence>
<name>A0A9W8NIY1_9PEZI</name>
<dbReference type="Pfam" id="PF13515">
    <property type="entry name" value="FUSC_2"/>
    <property type="match status" value="1"/>
</dbReference>
<dbReference type="SUPFAM" id="SSF53254">
    <property type="entry name" value="Phosphoglycerate mutase-like"/>
    <property type="match status" value="1"/>
</dbReference>
<keyword evidence="3 6" id="KW-1133">Transmembrane helix</keyword>
<feature type="domain" description="Integral membrane bound transporter" evidence="8">
    <location>
        <begin position="680"/>
        <end position="804"/>
    </location>
</feature>
<feature type="domain" description="Putative ER transporter 6TM N-terminal" evidence="7">
    <location>
        <begin position="153"/>
        <end position="223"/>
    </location>
</feature>
<dbReference type="PANTHER" id="PTHR47804:SF3">
    <property type="entry name" value="PROTEIN BRE4"/>
    <property type="match status" value="1"/>
</dbReference>
<feature type="transmembrane region" description="Helical" evidence="6">
    <location>
        <begin position="235"/>
        <end position="257"/>
    </location>
</feature>
<evidence type="ECO:0000313" key="10">
    <source>
        <dbReference type="Proteomes" id="UP001148614"/>
    </source>
</evidence>
<feature type="transmembrane region" description="Helical" evidence="6">
    <location>
        <begin position="788"/>
        <end position="809"/>
    </location>
</feature>
<dbReference type="PRINTS" id="PR02047">
    <property type="entry name" value="BREFELDNASP4"/>
</dbReference>
<dbReference type="InterPro" id="IPR052430">
    <property type="entry name" value="IVT-Associated"/>
</dbReference>
<dbReference type="EMBL" id="JANPWZ010000405">
    <property type="protein sequence ID" value="KAJ3577243.1"/>
    <property type="molecule type" value="Genomic_DNA"/>
</dbReference>
<feature type="region of interest" description="Disordered" evidence="5">
    <location>
        <begin position="1"/>
        <end position="21"/>
    </location>
</feature>
<comment type="caution">
    <text evidence="9">The sequence shown here is derived from an EMBL/GenBank/DDBJ whole genome shotgun (WGS) entry which is preliminary data.</text>
</comment>
<dbReference type="Proteomes" id="UP001148614">
    <property type="component" value="Unassembled WGS sequence"/>
</dbReference>
<dbReference type="VEuPathDB" id="FungiDB:F4678DRAFT_163883"/>
<dbReference type="InterPro" id="IPR018823">
    <property type="entry name" value="ArAE_2_N"/>
</dbReference>
<evidence type="ECO:0000256" key="3">
    <source>
        <dbReference type="ARBA" id="ARBA00022989"/>
    </source>
</evidence>
<dbReference type="CDD" id="cd07067">
    <property type="entry name" value="HP_PGM_like"/>
    <property type="match status" value="1"/>
</dbReference>
<dbReference type="InterPro" id="IPR023244">
    <property type="entry name" value="Brefeldin_A-sensitivity_4"/>
</dbReference>
<evidence type="ECO:0008006" key="11">
    <source>
        <dbReference type="Google" id="ProtNLM"/>
    </source>
</evidence>
<proteinExistence type="predicted"/>
<dbReference type="InterPro" id="IPR029033">
    <property type="entry name" value="His_PPase_superfam"/>
</dbReference>
<evidence type="ECO:0000256" key="5">
    <source>
        <dbReference type="SAM" id="MobiDB-lite"/>
    </source>
</evidence>
<keyword evidence="10" id="KW-1185">Reference proteome</keyword>